<evidence type="ECO:0000313" key="8">
    <source>
        <dbReference type="EMBL" id="MFC3116997.1"/>
    </source>
</evidence>
<dbReference type="RefSeq" id="WP_378120839.1">
    <property type="nucleotide sequence ID" value="NZ_JBHRTF010000006.1"/>
</dbReference>
<dbReference type="PANTHER" id="PTHR10196:SF69">
    <property type="entry name" value="GLYCEROL KINASE"/>
    <property type="match status" value="1"/>
</dbReference>
<keyword evidence="3" id="KW-0547">Nucleotide-binding</keyword>
<dbReference type="Gene3D" id="3.30.420.40">
    <property type="match status" value="2"/>
</dbReference>
<evidence type="ECO:0000259" key="6">
    <source>
        <dbReference type="Pfam" id="PF00370"/>
    </source>
</evidence>
<dbReference type="InterPro" id="IPR043129">
    <property type="entry name" value="ATPase_NBD"/>
</dbReference>
<protein>
    <submittedName>
        <fullName evidence="8">FGGY family carbohydrate kinase</fullName>
    </submittedName>
</protein>
<name>A0ABV7FHM1_9GAMM</name>
<keyword evidence="4 8" id="KW-0418">Kinase</keyword>
<proteinExistence type="inferred from homology"/>
<feature type="domain" description="Carbohydrate kinase FGGY C-terminal" evidence="7">
    <location>
        <begin position="280"/>
        <end position="469"/>
    </location>
</feature>
<dbReference type="GO" id="GO:0016301">
    <property type="term" value="F:kinase activity"/>
    <property type="evidence" value="ECO:0007669"/>
    <property type="project" value="UniProtKB-KW"/>
</dbReference>
<dbReference type="Pfam" id="PF02782">
    <property type="entry name" value="FGGY_C"/>
    <property type="match status" value="1"/>
</dbReference>
<keyword evidence="5" id="KW-0067">ATP-binding</keyword>
<reference evidence="9" key="1">
    <citation type="journal article" date="2019" name="Int. J. Syst. Evol. Microbiol.">
        <title>The Global Catalogue of Microorganisms (GCM) 10K type strain sequencing project: providing services to taxonomists for standard genome sequencing and annotation.</title>
        <authorList>
            <consortium name="The Broad Institute Genomics Platform"/>
            <consortium name="The Broad Institute Genome Sequencing Center for Infectious Disease"/>
            <person name="Wu L."/>
            <person name="Ma J."/>
        </authorList>
    </citation>
    <scope>NUCLEOTIDE SEQUENCE [LARGE SCALE GENOMIC DNA]</scope>
    <source>
        <strain evidence="9">KCTC 52237</strain>
    </source>
</reference>
<dbReference type="Proteomes" id="UP001595555">
    <property type="component" value="Unassembled WGS sequence"/>
</dbReference>
<evidence type="ECO:0000256" key="3">
    <source>
        <dbReference type="ARBA" id="ARBA00022741"/>
    </source>
</evidence>
<dbReference type="PANTHER" id="PTHR10196">
    <property type="entry name" value="SUGAR KINASE"/>
    <property type="match status" value="1"/>
</dbReference>
<evidence type="ECO:0000256" key="2">
    <source>
        <dbReference type="ARBA" id="ARBA00022679"/>
    </source>
</evidence>
<organism evidence="8 9">
    <name type="scientific">Cellvibrio fontiphilus</name>
    <dbReference type="NCBI Taxonomy" id="1815559"/>
    <lineage>
        <taxon>Bacteria</taxon>
        <taxon>Pseudomonadati</taxon>
        <taxon>Pseudomonadota</taxon>
        <taxon>Gammaproteobacteria</taxon>
        <taxon>Cellvibrionales</taxon>
        <taxon>Cellvibrionaceae</taxon>
        <taxon>Cellvibrio</taxon>
    </lineage>
</organism>
<dbReference type="Pfam" id="PF00370">
    <property type="entry name" value="FGGY_N"/>
    <property type="match status" value="1"/>
</dbReference>
<dbReference type="InterPro" id="IPR000577">
    <property type="entry name" value="Carb_kinase_FGGY"/>
</dbReference>
<sequence>MCPAPATTQPHHQLHLAIDQGGQSTRVAVYTHSGELRCVFSSPCATQHSQPAGSAYAHIEQNPAEILAGIRSSLQNIQDQLGDDLRQIVSAGFAGQGSSLLCWNQHTGEALTPVISWQDIRGQSYLTDFPLTHTQLQQLTGLRASPHYGASKMRWCLEHHPAVIAAHNNHCLSIGPIVSYLFWHLLRDDLSQTQSSPTSSVIDPGHAQRTLLWNLQANQWEQTLLDFFQIPRAVLPECLYHNSQFGDLHLGDHSIPFKASARDQGASLFARGVPQAGSVYINIGTGAFIQRLSENLQVPEGLLVSPLWFPQRFPQILQQNGQQKKYYAWEATVNGAAAALHFMQEHTGLAVTPTDINAALQLNPIHDCYLLNAVGGLSAPYWRTDLTSRFSDNLSPHEKILAWIESVIFQIVINVQLMNALGDTQKIIISGGFSKADAVCQKIADLTNANVHRSDNPDATLQGIACMAAGLPESWSPPLQEDVFHPQPNSELKNRFEKWQLAMAEWLDSQN</sequence>
<dbReference type="EMBL" id="JBHRTF010000006">
    <property type="protein sequence ID" value="MFC3116997.1"/>
    <property type="molecule type" value="Genomic_DNA"/>
</dbReference>
<evidence type="ECO:0000313" key="9">
    <source>
        <dbReference type="Proteomes" id="UP001595555"/>
    </source>
</evidence>
<keyword evidence="9" id="KW-1185">Reference proteome</keyword>
<comment type="caution">
    <text evidence="8">The sequence shown here is derived from an EMBL/GenBank/DDBJ whole genome shotgun (WGS) entry which is preliminary data.</text>
</comment>
<keyword evidence="2" id="KW-0808">Transferase</keyword>
<dbReference type="PIRSF" id="PIRSF000538">
    <property type="entry name" value="GlpK"/>
    <property type="match status" value="1"/>
</dbReference>
<dbReference type="InterPro" id="IPR018485">
    <property type="entry name" value="FGGY_C"/>
</dbReference>
<accession>A0ABV7FHM1</accession>
<evidence type="ECO:0000256" key="1">
    <source>
        <dbReference type="ARBA" id="ARBA00009156"/>
    </source>
</evidence>
<evidence type="ECO:0000256" key="4">
    <source>
        <dbReference type="ARBA" id="ARBA00022777"/>
    </source>
</evidence>
<comment type="similarity">
    <text evidence="1">Belongs to the FGGY kinase family.</text>
</comment>
<feature type="domain" description="Carbohydrate kinase FGGY N-terminal" evidence="6">
    <location>
        <begin position="15"/>
        <end position="266"/>
    </location>
</feature>
<gene>
    <name evidence="8" type="ORF">ACFODX_15620</name>
</gene>
<evidence type="ECO:0000256" key="5">
    <source>
        <dbReference type="ARBA" id="ARBA00022840"/>
    </source>
</evidence>
<dbReference type="SUPFAM" id="SSF53067">
    <property type="entry name" value="Actin-like ATPase domain"/>
    <property type="match status" value="2"/>
</dbReference>
<dbReference type="InterPro" id="IPR018484">
    <property type="entry name" value="FGGY_N"/>
</dbReference>
<evidence type="ECO:0000259" key="7">
    <source>
        <dbReference type="Pfam" id="PF02782"/>
    </source>
</evidence>